<feature type="transmembrane region" description="Helical" evidence="8">
    <location>
        <begin position="434"/>
        <end position="457"/>
    </location>
</feature>
<evidence type="ECO:0000256" key="4">
    <source>
        <dbReference type="ARBA" id="ARBA00022692"/>
    </source>
</evidence>
<keyword evidence="4 8" id="KW-0812">Transmembrane</keyword>
<evidence type="ECO:0000256" key="2">
    <source>
        <dbReference type="ARBA" id="ARBA00008974"/>
    </source>
</evidence>
<feature type="transmembrane region" description="Helical" evidence="8">
    <location>
        <begin position="271"/>
        <end position="290"/>
    </location>
</feature>
<gene>
    <name evidence="9" type="ORF">EJ05DRAFT_492481</name>
</gene>
<evidence type="ECO:0000256" key="7">
    <source>
        <dbReference type="PIRNR" id="PIRNR002744"/>
    </source>
</evidence>
<keyword evidence="6 7" id="KW-0472">Membrane</keyword>
<dbReference type="PIRSF" id="PIRSF002744">
    <property type="entry name" value="Pur-cyt_permease"/>
    <property type="match status" value="1"/>
</dbReference>
<dbReference type="InterPro" id="IPR026030">
    <property type="entry name" value="Pur-cyt_permease_Fcy2/21/22"/>
</dbReference>
<reference evidence="9" key="1">
    <citation type="journal article" date="2020" name="Stud. Mycol.">
        <title>101 Dothideomycetes genomes: a test case for predicting lifestyles and emergence of pathogens.</title>
        <authorList>
            <person name="Haridas S."/>
            <person name="Albert R."/>
            <person name="Binder M."/>
            <person name="Bloem J."/>
            <person name="Labutti K."/>
            <person name="Salamov A."/>
            <person name="Andreopoulos B."/>
            <person name="Baker S."/>
            <person name="Barry K."/>
            <person name="Bills G."/>
            <person name="Bluhm B."/>
            <person name="Cannon C."/>
            <person name="Castanera R."/>
            <person name="Culley D."/>
            <person name="Daum C."/>
            <person name="Ezra D."/>
            <person name="Gonzalez J."/>
            <person name="Henrissat B."/>
            <person name="Kuo A."/>
            <person name="Liang C."/>
            <person name="Lipzen A."/>
            <person name="Lutzoni F."/>
            <person name="Magnuson J."/>
            <person name="Mondo S."/>
            <person name="Nolan M."/>
            <person name="Ohm R."/>
            <person name="Pangilinan J."/>
            <person name="Park H.-J."/>
            <person name="Ramirez L."/>
            <person name="Alfaro M."/>
            <person name="Sun H."/>
            <person name="Tritt A."/>
            <person name="Yoshinaga Y."/>
            <person name="Zwiers L.-H."/>
            <person name="Turgeon B."/>
            <person name="Goodwin S."/>
            <person name="Spatafora J."/>
            <person name="Crous P."/>
            <person name="Grigoriev I."/>
        </authorList>
    </citation>
    <scope>NUCLEOTIDE SEQUENCE</scope>
    <source>
        <strain evidence="9">CBS 121739</strain>
    </source>
</reference>
<keyword evidence="10" id="KW-1185">Reference proteome</keyword>
<comment type="similarity">
    <text evidence="2 7">Belongs to the purine-cytosine permease (2.A.39) family.</text>
</comment>
<proteinExistence type="inferred from homology"/>
<dbReference type="GeneID" id="54487088"/>
<keyword evidence="5 8" id="KW-1133">Transmembrane helix</keyword>
<comment type="subcellular location">
    <subcellularLocation>
        <location evidence="1">Membrane</location>
        <topology evidence="1">Multi-pass membrane protein</topology>
    </subcellularLocation>
</comment>
<dbReference type="OrthoDB" id="5428495at2759"/>
<feature type="transmembrane region" description="Helical" evidence="8">
    <location>
        <begin position="93"/>
        <end position="112"/>
    </location>
</feature>
<dbReference type="GO" id="GO:0022857">
    <property type="term" value="F:transmembrane transporter activity"/>
    <property type="evidence" value="ECO:0007669"/>
    <property type="project" value="InterPro"/>
</dbReference>
<dbReference type="PANTHER" id="PTHR31806">
    <property type="entry name" value="PURINE-CYTOSINE PERMEASE FCY2-RELATED"/>
    <property type="match status" value="1"/>
</dbReference>
<feature type="transmembrane region" description="Helical" evidence="8">
    <location>
        <begin position="229"/>
        <end position="251"/>
    </location>
</feature>
<feature type="transmembrane region" description="Helical" evidence="8">
    <location>
        <begin position="59"/>
        <end position="81"/>
    </location>
</feature>
<dbReference type="InterPro" id="IPR001248">
    <property type="entry name" value="Pur-cyt_permease"/>
</dbReference>
<evidence type="ECO:0000256" key="5">
    <source>
        <dbReference type="ARBA" id="ARBA00022989"/>
    </source>
</evidence>
<accession>A0A6A6WEP6</accession>
<protein>
    <recommendedName>
        <fullName evidence="11">Purine-cytosine permease FCY21</fullName>
    </recommendedName>
</protein>
<dbReference type="Proteomes" id="UP000799437">
    <property type="component" value="Unassembled WGS sequence"/>
</dbReference>
<sequence length="494" mass="53860">MDLTDDIEKTQIHSASATELASGEKSSVRSPFWLKVKHDLFEVRGIQPVPEDERNDTRYINVFTLWLSMSLSVLPLPFGILGTATYGLSLRDASLVIIFFSLLTAIPVSYFSTLGPKLGLRQMIISRYSWGRYLVSVPVVLNLATLIGFCIITDVLGGGILSAASDDSSMSWNVGIVIVGLLSLVISVFGYRVLHYYERFAWIAALICLIITAGIGGKHMSIQTDVPPASAQAVLSFGGLIAGYFVPWAALGSDFTVYMRPNAPPVRIFMYTYAGLLLPSIPIFILGAAIGGAAPNNSTWAAAQETGSIGLILAAILDPVGRFGKFLLVVLAFSIIANLAGTMYAIALNFQASVPWLARIPRFYFNIVTTILMIPLSVEAAKKFFVNVENFVGVIGFWSSSWTATVLCEHLLFRQSRPENYPQASWNVASKLPLGLAALLSSALSFALIIPGMSQVWFEGPIGKKTGDIGFELAFVVSFVLYAPFRYMERRFGR</sequence>
<feature type="transmembrane region" description="Helical" evidence="8">
    <location>
        <begin position="133"/>
        <end position="160"/>
    </location>
</feature>
<dbReference type="AlphaFoldDB" id="A0A6A6WEP6"/>
<dbReference type="Gene3D" id="1.10.4160.10">
    <property type="entry name" value="Hydantoin permease"/>
    <property type="match status" value="1"/>
</dbReference>
<dbReference type="Pfam" id="PF02133">
    <property type="entry name" value="Transp_cyt_pur"/>
    <property type="match status" value="1"/>
</dbReference>
<evidence type="ECO:0000256" key="6">
    <source>
        <dbReference type="ARBA" id="ARBA00023136"/>
    </source>
</evidence>
<evidence type="ECO:0000256" key="8">
    <source>
        <dbReference type="SAM" id="Phobius"/>
    </source>
</evidence>
<dbReference type="GO" id="GO:0005886">
    <property type="term" value="C:plasma membrane"/>
    <property type="evidence" value="ECO:0007669"/>
    <property type="project" value="TreeGrafter"/>
</dbReference>
<dbReference type="PANTHER" id="PTHR31806:SF5">
    <property type="entry name" value="PURINE-CYTOSINE PERMEASE FCY21"/>
    <property type="match status" value="1"/>
</dbReference>
<feature type="transmembrane region" description="Helical" evidence="8">
    <location>
        <begin position="200"/>
        <end position="217"/>
    </location>
</feature>
<evidence type="ECO:0000313" key="9">
    <source>
        <dbReference type="EMBL" id="KAF2760057.1"/>
    </source>
</evidence>
<feature type="transmembrane region" description="Helical" evidence="8">
    <location>
        <begin position="172"/>
        <end position="193"/>
    </location>
</feature>
<dbReference type="EMBL" id="ML996569">
    <property type="protein sequence ID" value="KAF2760057.1"/>
    <property type="molecule type" value="Genomic_DNA"/>
</dbReference>
<evidence type="ECO:0000313" key="10">
    <source>
        <dbReference type="Proteomes" id="UP000799437"/>
    </source>
</evidence>
<feature type="transmembrane region" description="Helical" evidence="8">
    <location>
        <begin position="326"/>
        <end position="348"/>
    </location>
</feature>
<keyword evidence="3 7" id="KW-0813">Transport</keyword>
<name>A0A6A6WEP6_9PEZI</name>
<evidence type="ECO:0000256" key="1">
    <source>
        <dbReference type="ARBA" id="ARBA00004141"/>
    </source>
</evidence>
<evidence type="ECO:0008006" key="11">
    <source>
        <dbReference type="Google" id="ProtNLM"/>
    </source>
</evidence>
<organism evidence="9 10">
    <name type="scientific">Pseudovirgaria hyperparasitica</name>
    <dbReference type="NCBI Taxonomy" id="470096"/>
    <lineage>
        <taxon>Eukaryota</taxon>
        <taxon>Fungi</taxon>
        <taxon>Dikarya</taxon>
        <taxon>Ascomycota</taxon>
        <taxon>Pezizomycotina</taxon>
        <taxon>Dothideomycetes</taxon>
        <taxon>Dothideomycetes incertae sedis</taxon>
        <taxon>Acrospermales</taxon>
        <taxon>Acrospermaceae</taxon>
        <taxon>Pseudovirgaria</taxon>
    </lineage>
</organism>
<feature type="transmembrane region" description="Helical" evidence="8">
    <location>
        <begin position="469"/>
        <end position="488"/>
    </location>
</feature>
<feature type="transmembrane region" description="Helical" evidence="8">
    <location>
        <begin position="390"/>
        <end position="413"/>
    </location>
</feature>
<feature type="transmembrane region" description="Helical" evidence="8">
    <location>
        <begin position="360"/>
        <end position="378"/>
    </location>
</feature>
<evidence type="ECO:0000256" key="3">
    <source>
        <dbReference type="ARBA" id="ARBA00022448"/>
    </source>
</evidence>
<dbReference type="RefSeq" id="XP_033602508.1">
    <property type="nucleotide sequence ID" value="XM_033746034.1"/>
</dbReference>